<feature type="domain" description="Integrase catalytic" evidence="3">
    <location>
        <begin position="973"/>
        <end position="1142"/>
    </location>
</feature>
<dbReference type="PROSITE" id="PS50994">
    <property type="entry name" value="INTEGRASE"/>
    <property type="match status" value="1"/>
</dbReference>
<dbReference type="GeneID" id="118478378"/>
<reference evidence="5" key="1">
    <citation type="submission" date="2025-08" db="UniProtKB">
        <authorList>
            <consortium name="RefSeq"/>
        </authorList>
    </citation>
    <scope>IDENTIFICATION</scope>
</reference>
<accession>A0ABM1VZ99</accession>
<dbReference type="InterPro" id="IPR001584">
    <property type="entry name" value="Integrase_cat-core"/>
</dbReference>
<dbReference type="Pfam" id="PF17921">
    <property type="entry name" value="Integrase_H2C2"/>
    <property type="match status" value="1"/>
</dbReference>
<evidence type="ECO:0000256" key="1">
    <source>
        <dbReference type="SAM" id="MobiDB-lite"/>
    </source>
</evidence>
<dbReference type="InterPro" id="IPR021109">
    <property type="entry name" value="Peptidase_aspartic_dom_sf"/>
</dbReference>
<proteinExistence type="predicted"/>
<keyword evidence="4" id="KW-1185">Reference proteome</keyword>
<dbReference type="InterPro" id="IPR043502">
    <property type="entry name" value="DNA/RNA_pol_sf"/>
</dbReference>
<dbReference type="Gene3D" id="3.30.420.10">
    <property type="entry name" value="Ribonuclease H-like superfamily/Ribonuclease H"/>
    <property type="match status" value="1"/>
</dbReference>
<dbReference type="Gene3D" id="3.10.10.10">
    <property type="entry name" value="HIV Type 1 Reverse Transcriptase, subunit A, domain 1"/>
    <property type="match status" value="1"/>
</dbReference>
<dbReference type="RefSeq" id="XP_035827742.1">
    <property type="nucleotide sequence ID" value="XM_035971849.1"/>
</dbReference>
<feature type="region of interest" description="Disordered" evidence="1">
    <location>
        <begin position="1213"/>
        <end position="1321"/>
    </location>
</feature>
<feature type="compositionally biased region" description="Low complexity" evidence="1">
    <location>
        <begin position="1275"/>
        <end position="1287"/>
    </location>
</feature>
<dbReference type="InterPro" id="IPR050951">
    <property type="entry name" value="Retrovirus_Pol_polyprotein"/>
</dbReference>
<dbReference type="PANTHER" id="PTHR37984:SF8">
    <property type="entry name" value="CCHC-TYPE DOMAIN-CONTAINING PROTEIN"/>
    <property type="match status" value="1"/>
</dbReference>
<protein>
    <submittedName>
        <fullName evidence="5">Uncharacterized protein K02A2.6-like</fullName>
    </submittedName>
</protein>
<dbReference type="SUPFAM" id="SSF50630">
    <property type="entry name" value="Acid proteases"/>
    <property type="match status" value="1"/>
</dbReference>
<gene>
    <name evidence="5" type="primary">LOC118478378</name>
</gene>
<evidence type="ECO:0000313" key="5">
    <source>
        <dbReference type="RefSeq" id="XP_035827742.1"/>
    </source>
</evidence>
<dbReference type="InterPro" id="IPR041577">
    <property type="entry name" value="RT_RNaseH_2"/>
</dbReference>
<dbReference type="CDD" id="cd01647">
    <property type="entry name" value="RT_LTR"/>
    <property type="match status" value="1"/>
</dbReference>
<evidence type="ECO:0000259" key="3">
    <source>
        <dbReference type="PROSITE" id="PS50994"/>
    </source>
</evidence>
<dbReference type="PANTHER" id="PTHR37984">
    <property type="entry name" value="PROTEIN CBG26694"/>
    <property type="match status" value="1"/>
</dbReference>
<dbReference type="InterPro" id="IPR041588">
    <property type="entry name" value="Integrase_H2C2"/>
</dbReference>
<dbReference type="SUPFAM" id="SSF56672">
    <property type="entry name" value="DNA/RNA polymerases"/>
    <property type="match status" value="1"/>
</dbReference>
<dbReference type="PROSITE" id="PS50878">
    <property type="entry name" value="RT_POL"/>
    <property type="match status" value="1"/>
</dbReference>
<feature type="domain" description="Reverse transcriptase" evidence="2">
    <location>
        <begin position="429"/>
        <end position="612"/>
    </location>
</feature>
<dbReference type="Pfam" id="PF00078">
    <property type="entry name" value="RVT_1"/>
    <property type="match status" value="1"/>
</dbReference>
<dbReference type="InterPro" id="IPR043128">
    <property type="entry name" value="Rev_trsase/Diguanyl_cyclase"/>
</dbReference>
<dbReference type="Gene3D" id="3.10.20.370">
    <property type="match status" value="1"/>
</dbReference>
<dbReference type="InterPro" id="IPR012337">
    <property type="entry name" value="RNaseH-like_sf"/>
</dbReference>
<dbReference type="Gene3D" id="2.40.70.10">
    <property type="entry name" value="Acid Proteases"/>
    <property type="match status" value="1"/>
</dbReference>
<evidence type="ECO:0000313" key="4">
    <source>
        <dbReference type="Proteomes" id="UP000694888"/>
    </source>
</evidence>
<feature type="region of interest" description="Disordered" evidence="1">
    <location>
        <begin position="192"/>
        <end position="215"/>
    </location>
</feature>
<dbReference type="Proteomes" id="UP000694888">
    <property type="component" value="Unplaced"/>
</dbReference>
<sequence length="1321" mass="152137">MAEAKFRLPSPLQMSEDNLADHFRKWKRQLDVYMEASGNTSKPAKTQTAIILHCAGPEAREVFDQFEFDNPEDKDDPQQVLLKLQQYCNPRSNEVLQRYRFWNLPMSTPFDKFSTELKAQAEKCNFQEKDKMIKDKIIFSVPQHLKEKLLREPDITLKKTIDICQAYEQTANYLREMKGEQKIDKVYKGKKQSFKLSGGPSRKKDGRPTTSTTSKDAECRFCGKRHELNKAKCPAWGKTCSNCGGRNHFRIKCKKIHSLVETDDEAWINAVGDGTRRATACLKINDCKVRFQLDTAADVNTIQQRFVSKNQVTRTSHTLVMWNGTKTAPLGETRLLVTNEKTGQTLTVKFTVVKNNLNCLLGLTTCQDLGLVTINHDKFITKVEEEPGHLGTANLKTDPEIRPQVLPCRKIQFALEKKVKEELDSLIQRGILVPMTEPTDWVSQMAIVEKENGSLRICIDPRPLNKALKREHYKLPTLDDVLPKFRDTKMFTKLDVKEAFWHIKLDEESSKLTTMITPFGRVRWTRLPFGLNVSSEIFQRHLATALEDLPGIVNVADDILVIGNGLTKEKAQKDHDRKYDLLKERCKEKCIKLNQEKARERQEEVRFMGHKIDKRGIEPDARKVEAIIKMPTPKDVHDVRRFCGLVQYLAKFLEKLSDRLQPLRDLTRKDTPFVWSKECQTAFSEIKEMIATTPVLRFYDPNKPLEVQVDSSKDGLGACLMQEGQPIEFASRTLSETEQRWAQIEKEMIAVVFGLERFDQYTFGRKVHVTTDHKPLETIIRKPLSEAPKRLQRLIMRSNRYDFDLTWARGSSLLIADTLSRAVVSNIISSENETEVQAKSNIPDAMIEKLRIETSKDEDMQTLAETIRTGWPDSKSELPPSTRPFFDYRETMSIENGLITRGEKVLVPRSMREEIKRRLHAAHLATESMLRRARRTVFWPGMTAEIKQMADRCEVCQHSKPRNQRETLVQHSIGRAPWEKLGSDIFEIKGRQYLILVDYFFNFIEVDYLPTSTSGTVITKMKSQFARYGVPKMLVTDCGSQYTASTFQQFTQHWGITHVRSSPGHHQANGKAESAVKIIKTMVKRFVQNHEDQYEALLELRNTPRQDGTTPTQMMFQREIRTLLPQMRKENYVPENDMKRLLAPKMKVKRQFDRKARDMNPLQKRQTIYYQNPDKPGWNAGRIKEKLNNRSYRIEGETGGTYVWNRVHLRPKSTPFHERKDGPDDNVMLTPAESPAVKDHSLQRRPNTTVDRPDQEVSAPDGSSRCSPTVVPVESTSQQPTTSWPTSLKSNLTPCPSHNKAQNKHYITRSGRIVKPNTKDT</sequence>
<dbReference type="Gene3D" id="3.30.70.270">
    <property type="match status" value="2"/>
</dbReference>
<dbReference type="Gene3D" id="1.10.340.70">
    <property type="match status" value="1"/>
</dbReference>
<feature type="compositionally biased region" description="Polar residues" evidence="1">
    <location>
        <begin position="1288"/>
        <end position="1300"/>
    </location>
</feature>
<dbReference type="Pfam" id="PF17919">
    <property type="entry name" value="RT_RNaseH_2"/>
    <property type="match status" value="1"/>
</dbReference>
<dbReference type="Pfam" id="PF00665">
    <property type="entry name" value="rve"/>
    <property type="match status" value="1"/>
</dbReference>
<dbReference type="CDD" id="cd09274">
    <property type="entry name" value="RNase_HI_RT_Ty3"/>
    <property type="match status" value="1"/>
</dbReference>
<dbReference type="InterPro" id="IPR000477">
    <property type="entry name" value="RT_dom"/>
</dbReference>
<name>A0ABM1VZ99_APLCA</name>
<organism evidence="4 5">
    <name type="scientific">Aplysia californica</name>
    <name type="common">California sea hare</name>
    <dbReference type="NCBI Taxonomy" id="6500"/>
    <lineage>
        <taxon>Eukaryota</taxon>
        <taxon>Metazoa</taxon>
        <taxon>Spiralia</taxon>
        <taxon>Lophotrochozoa</taxon>
        <taxon>Mollusca</taxon>
        <taxon>Gastropoda</taxon>
        <taxon>Heterobranchia</taxon>
        <taxon>Euthyneura</taxon>
        <taxon>Tectipleura</taxon>
        <taxon>Aplysiida</taxon>
        <taxon>Aplysioidea</taxon>
        <taxon>Aplysiidae</taxon>
        <taxon>Aplysia</taxon>
    </lineage>
</organism>
<dbReference type="SUPFAM" id="SSF53098">
    <property type="entry name" value="Ribonuclease H-like"/>
    <property type="match status" value="1"/>
</dbReference>
<dbReference type="InterPro" id="IPR036397">
    <property type="entry name" value="RNaseH_sf"/>
</dbReference>
<evidence type="ECO:0000259" key="2">
    <source>
        <dbReference type="PROSITE" id="PS50878"/>
    </source>
</evidence>